<dbReference type="GO" id="GO:0008270">
    <property type="term" value="F:zinc ion binding"/>
    <property type="evidence" value="ECO:0007669"/>
    <property type="project" value="InterPro"/>
</dbReference>
<name>A0A2T0FC09_9ASCO</name>
<accession>A0A2T0FC09</accession>
<organism evidence="3 4">
    <name type="scientific">Wickerhamiella sorbophila</name>
    <dbReference type="NCBI Taxonomy" id="45607"/>
    <lineage>
        <taxon>Eukaryota</taxon>
        <taxon>Fungi</taxon>
        <taxon>Dikarya</taxon>
        <taxon>Ascomycota</taxon>
        <taxon>Saccharomycotina</taxon>
        <taxon>Dipodascomycetes</taxon>
        <taxon>Dipodascales</taxon>
        <taxon>Trichomonascaceae</taxon>
        <taxon>Wickerhamiella</taxon>
    </lineage>
</organism>
<dbReference type="GeneID" id="36513864"/>
<dbReference type="Proteomes" id="UP000238350">
    <property type="component" value="Unassembled WGS sequence"/>
</dbReference>
<feature type="compositionally biased region" description="Basic residues" evidence="1">
    <location>
        <begin position="153"/>
        <end position="184"/>
    </location>
</feature>
<feature type="domain" description="Zn(2)-C6 fungal-type" evidence="2">
    <location>
        <begin position="224"/>
        <end position="252"/>
    </location>
</feature>
<evidence type="ECO:0000313" key="3">
    <source>
        <dbReference type="EMBL" id="PRT52495.1"/>
    </source>
</evidence>
<dbReference type="OrthoDB" id="3251668at2759"/>
<dbReference type="SUPFAM" id="SSF57701">
    <property type="entry name" value="Zn2/Cys6 DNA-binding domain"/>
    <property type="match status" value="1"/>
</dbReference>
<dbReference type="SMART" id="SM00066">
    <property type="entry name" value="GAL4"/>
    <property type="match status" value="1"/>
</dbReference>
<dbReference type="EMBL" id="NDIQ01000001">
    <property type="protein sequence ID" value="PRT52495.1"/>
    <property type="molecule type" value="Genomic_DNA"/>
</dbReference>
<proteinExistence type="predicted"/>
<dbReference type="Pfam" id="PF00172">
    <property type="entry name" value="Zn_clus"/>
    <property type="match status" value="1"/>
</dbReference>
<dbReference type="Gene3D" id="4.10.240.10">
    <property type="entry name" value="Zn(2)-C6 fungal-type DNA-binding domain"/>
    <property type="match status" value="1"/>
</dbReference>
<dbReference type="CDD" id="cd00067">
    <property type="entry name" value="GAL4"/>
    <property type="match status" value="1"/>
</dbReference>
<dbReference type="STRING" id="45607.A0A2T0FC09"/>
<dbReference type="PROSITE" id="PS50048">
    <property type="entry name" value="ZN2_CY6_FUNGAL_2"/>
    <property type="match status" value="1"/>
</dbReference>
<evidence type="ECO:0000313" key="4">
    <source>
        <dbReference type="Proteomes" id="UP000238350"/>
    </source>
</evidence>
<feature type="region of interest" description="Disordered" evidence="1">
    <location>
        <begin position="144"/>
        <end position="187"/>
    </location>
</feature>
<dbReference type="AlphaFoldDB" id="A0A2T0FC09"/>
<evidence type="ECO:0000256" key="1">
    <source>
        <dbReference type="SAM" id="MobiDB-lite"/>
    </source>
</evidence>
<comment type="caution">
    <text evidence="3">The sequence shown here is derived from an EMBL/GenBank/DDBJ whole genome shotgun (WGS) entry which is preliminary data.</text>
</comment>
<gene>
    <name evidence="3" type="ORF">B9G98_00115</name>
</gene>
<dbReference type="InterPro" id="IPR036864">
    <property type="entry name" value="Zn2-C6_fun-type_DNA-bd_sf"/>
</dbReference>
<dbReference type="GO" id="GO:0000981">
    <property type="term" value="F:DNA-binding transcription factor activity, RNA polymerase II-specific"/>
    <property type="evidence" value="ECO:0007669"/>
    <property type="project" value="InterPro"/>
</dbReference>
<reference evidence="3 4" key="1">
    <citation type="submission" date="2017-04" db="EMBL/GenBank/DDBJ databases">
        <title>Genome sequencing of [Candida] sorbophila.</title>
        <authorList>
            <person name="Ahn J.O."/>
        </authorList>
    </citation>
    <scope>NUCLEOTIDE SEQUENCE [LARGE SCALE GENOMIC DNA]</scope>
    <source>
        <strain evidence="3 4">DS02</strain>
    </source>
</reference>
<protein>
    <recommendedName>
        <fullName evidence="2">Zn(2)-C6 fungal-type domain-containing protein</fullName>
    </recommendedName>
</protein>
<dbReference type="InterPro" id="IPR001138">
    <property type="entry name" value="Zn2Cys6_DnaBD"/>
</dbReference>
<sequence length="298" mass="33060">MEFRLPSIFSSPDPSRLWRQDMGSLDAPALSAASTPIMREAGHTPGIMLDTPLVFNPGPSPLRVKPLDVLQLIPTVPSYSMPFNFSIPPAFPLSDDLEGLDDYSFWQDPWKPTNSLHLTPPNPDKPEPELTAEEVPPLGAYLADLTEDVPAVKPRKRPGRPPKRKNGVSKSPVKRSKNLAKKIQARSEVIAPTPPVKAERTTRHPDLVVSTPPATISRSRAVPGCWTCKVRRKLCDRAKPSCQVCAHLGLDCDGYSPTKPIYMSDPAANRARRELLAERVRLYREKEGLILPFNKSKK</sequence>
<dbReference type="PROSITE" id="PS00463">
    <property type="entry name" value="ZN2_CY6_FUNGAL_1"/>
    <property type="match status" value="1"/>
</dbReference>
<keyword evidence="4" id="KW-1185">Reference proteome</keyword>
<dbReference type="RefSeq" id="XP_024662441.1">
    <property type="nucleotide sequence ID" value="XM_024806673.1"/>
</dbReference>
<evidence type="ECO:0000259" key="2">
    <source>
        <dbReference type="PROSITE" id="PS50048"/>
    </source>
</evidence>